<keyword evidence="6 8" id="KW-1133">Transmembrane helix</keyword>
<evidence type="ECO:0000313" key="11">
    <source>
        <dbReference type="Proteomes" id="UP000070560"/>
    </source>
</evidence>
<proteinExistence type="predicted"/>
<dbReference type="InterPro" id="IPR001173">
    <property type="entry name" value="Glyco_trans_2-like"/>
</dbReference>
<keyword evidence="4 8" id="KW-0812">Transmembrane</keyword>
<keyword evidence="1" id="KW-1003">Cell membrane</keyword>
<protein>
    <submittedName>
        <fullName evidence="10">Glycosyl transferase family 2</fullName>
    </submittedName>
</protein>
<dbReference type="OrthoDB" id="9802649at2"/>
<evidence type="ECO:0000256" key="2">
    <source>
        <dbReference type="ARBA" id="ARBA00022676"/>
    </source>
</evidence>
<sequence length="310" mass="35517">MEISIVIPVYNEEQALPKLYNSLKKVLESLQKKYEIILVDDGSTDRTWEVLSVLRAKDDSLKIIRFTRNFGQTAAIAAGFYHAQGEVIIAMDADLQNDPVDIPYFLSKIEEGYDLVSGWRKNRKDSLKRKFPSWIANWLIGKITGVKIHDYGCSLKAYRSWVAKNLHLYGEMHRFIPALAAWSGAKITEIPVRHHPRQFGKTKYGLSRTFKVILDLITVKFLLSYATKPLHFFGLPGLCSLVTGLAICLYLSFLKIFFHAQLAQRPLLLLGVLLLFIGVQFISLGLLAEMNMRIYHETQKKPIYVIREIR</sequence>
<name>A0A7U4THC8_DESA2</name>
<evidence type="ECO:0000259" key="9">
    <source>
        <dbReference type="Pfam" id="PF00535"/>
    </source>
</evidence>
<dbReference type="Gene3D" id="3.90.550.10">
    <property type="entry name" value="Spore Coat Polysaccharide Biosynthesis Protein SpsA, Chain A"/>
    <property type="match status" value="1"/>
</dbReference>
<accession>A0A7U4THC8</accession>
<dbReference type="GO" id="GO:0005886">
    <property type="term" value="C:plasma membrane"/>
    <property type="evidence" value="ECO:0007669"/>
    <property type="project" value="TreeGrafter"/>
</dbReference>
<evidence type="ECO:0000256" key="7">
    <source>
        <dbReference type="ARBA" id="ARBA00023136"/>
    </source>
</evidence>
<dbReference type="PANTHER" id="PTHR48090:SF3">
    <property type="entry name" value="UNDECAPRENYL-PHOSPHATE 4-DEOXY-4-FORMAMIDO-L-ARABINOSE TRANSFERASE"/>
    <property type="match status" value="1"/>
</dbReference>
<keyword evidence="11" id="KW-1185">Reference proteome</keyword>
<organism evidence="10 11">
    <name type="scientific">Desulfofervidus auxilii</name>
    <dbReference type="NCBI Taxonomy" id="1621989"/>
    <lineage>
        <taxon>Bacteria</taxon>
        <taxon>Pseudomonadati</taxon>
        <taxon>Thermodesulfobacteriota</taxon>
        <taxon>Candidatus Desulfofervidia</taxon>
        <taxon>Candidatus Desulfofervidales</taxon>
        <taxon>Candidatus Desulfofervidaceae</taxon>
        <taxon>Candidatus Desulfofervidus</taxon>
    </lineage>
</organism>
<evidence type="ECO:0000313" key="10">
    <source>
        <dbReference type="EMBL" id="AMM40090.1"/>
    </source>
</evidence>
<feature type="domain" description="Glycosyltransferase 2-like" evidence="9">
    <location>
        <begin position="4"/>
        <end position="136"/>
    </location>
</feature>
<feature type="transmembrane region" description="Helical" evidence="8">
    <location>
        <begin position="266"/>
        <end position="288"/>
    </location>
</feature>
<evidence type="ECO:0000256" key="1">
    <source>
        <dbReference type="ARBA" id="ARBA00022475"/>
    </source>
</evidence>
<keyword evidence="2" id="KW-0328">Glycosyltransferase</keyword>
<evidence type="ECO:0000256" key="4">
    <source>
        <dbReference type="ARBA" id="ARBA00022692"/>
    </source>
</evidence>
<keyword evidence="3 10" id="KW-0808">Transferase</keyword>
<feature type="transmembrane region" description="Helical" evidence="8">
    <location>
        <begin position="232"/>
        <end position="254"/>
    </location>
</feature>
<keyword evidence="5" id="KW-0448">Lipopolysaccharide biosynthesis</keyword>
<dbReference type="Pfam" id="PF00535">
    <property type="entry name" value="Glycos_transf_2"/>
    <property type="match status" value="1"/>
</dbReference>
<keyword evidence="7 8" id="KW-0472">Membrane</keyword>
<dbReference type="InterPro" id="IPR050256">
    <property type="entry name" value="Glycosyltransferase_2"/>
</dbReference>
<dbReference type="SUPFAM" id="SSF53448">
    <property type="entry name" value="Nucleotide-diphospho-sugar transferases"/>
    <property type="match status" value="1"/>
</dbReference>
<evidence type="ECO:0000256" key="6">
    <source>
        <dbReference type="ARBA" id="ARBA00022989"/>
    </source>
</evidence>
<dbReference type="InterPro" id="IPR029044">
    <property type="entry name" value="Nucleotide-diphossugar_trans"/>
</dbReference>
<reference evidence="10 11" key="1">
    <citation type="submission" date="2015-10" db="EMBL/GenBank/DDBJ databases">
        <title>Candidatus Desulfofervidus auxilii, a hydrogenotrophic sulfate-reducing bacterium involved in the thermophilic anaerobic oxidation of methane.</title>
        <authorList>
            <person name="Krukenberg V."/>
            <person name="Richter M."/>
            <person name="Wegener G."/>
        </authorList>
    </citation>
    <scope>NUCLEOTIDE SEQUENCE [LARGE SCALE GENOMIC DNA]</scope>
    <source>
        <strain evidence="10 11">HS1</strain>
    </source>
</reference>
<dbReference type="RefSeq" id="WP_066060393.1">
    <property type="nucleotide sequence ID" value="NZ_CP013015.1"/>
</dbReference>
<dbReference type="GO" id="GO:0009103">
    <property type="term" value="P:lipopolysaccharide biosynthetic process"/>
    <property type="evidence" value="ECO:0007669"/>
    <property type="project" value="UniProtKB-KW"/>
</dbReference>
<dbReference type="KEGG" id="daw:HS1_000284"/>
<dbReference type="GO" id="GO:0099621">
    <property type="term" value="F:undecaprenyl-phosphate 4-deoxy-4-formamido-L-arabinose transferase activity"/>
    <property type="evidence" value="ECO:0007669"/>
    <property type="project" value="TreeGrafter"/>
</dbReference>
<evidence type="ECO:0000256" key="8">
    <source>
        <dbReference type="SAM" id="Phobius"/>
    </source>
</evidence>
<gene>
    <name evidence="10" type="ORF">HS1_000284</name>
</gene>
<dbReference type="AlphaFoldDB" id="A0A7U4THC8"/>
<evidence type="ECO:0000256" key="3">
    <source>
        <dbReference type="ARBA" id="ARBA00022679"/>
    </source>
</evidence>
<dbReference type="Proteomes" id="UP000070560">
    <property type="component" value="Chromosome"/>
</dbReference>
<dbReference type="EMBL" id="CP013015">
    <property type="protein sequence ID" value="AMM40090.1"/>
    <property type="molecule type" value="Genomic_DNA"/>
</dbReference>
<evidence type="ECO:0000256" key="5">
    <source>
        <dbReference type="ARBA" id="ARBA00022985"/>
    </source>
</evidence>
<dbReference type="PANTHER" id="PTHR48090">
    <property type="entry name" value="UNDECAPRENYL-PHOSPHATE 4-DEOXY-4-FORMAMIDO-L-ARABINOSE TRANSFERASE-RELATED"/>
    <property type="match status" value="1"/>
</dbReference>
<dbReference type="CDD" id="cd04187">
    <property type="entry name" value="DPM1_like_bac"/>
    <property type="match status" value="1"/>
</dbReference>